<evidence type="ECO:0000256" key="3">
    <source>
        <dbReference type="ARBA" id="ARBA00022723"/>
    </source>
</evidence>
<keyword evidence="4 7" id="KW-0378">Hydrolase</keyword>
<dbReference type="GO" id="GO:0046872">
    <property type="term" value="F:metal ion binding"/>
    <property type="evidence" value="ECO:0007669"/>
    <property type="project" value="UniProtKB-KW"/>
</dbReference>
<dbReference type="EC" id="3.1.3.25" evidence="7"/>
<dbReference type="Gene3D" id="3.40.190.80">
    <property type="match status" value="1"/>
</dbReference>
<dbReference type="Pfam" id="PF00459">
    <property type="entry name" value="Inositol_P"/>
    <property type="match status" value="1"/>
</dbReference>
<dbReference type="PROSITE" id="PS00629">
    <property type="entry name" value="IMP_1"/>
    <property type="match status" value="1"/>
</dbReference>
<comment type="caution">
    <text evidence="8">The sequence shown here is derived from an EMBL/GenBank/DDBJ whole genome shotgun (WGS) entry which is preliminary data.</text>
</comment>
<organism evidence="8 9">
    <name type="scientific">Candidatus Kerfeldbacteria bacterium CG15_BIG_FIL_POST_REV_8_21_14_020_45_12</name>
    <dbReference type="NCBI Taxonomy" id="2014247"/>
    <lineage>
        <taxon>Bacteria</taxon>
        <taxon>Candidatus Kerfeldiibacteriota</taxon>
    </lineage>
</organism>
<dbReference type="InterPro" id="IPR033942">
    <property type="entry name" value="IMPase"/>
</dbReference>
<keyword evidence="5 6" id="KW-0460">Magnesium</keyword>
<name>A0A2M7H4Y6_9BACT</name>
<dbReference type="Proteomes" id="UP000230292">
    <property type="component" value="Unassembled WGS sequence"/>
</dbReference>
<evidence type="ECO:0000256" key="2">
    <source>
        <dbReference type="ARBA" id="ARBA00001946"/>
    </source>
</evidence>
<dbReference type="AlphaFoldDB" id="A0A2M7H4Y6"/>
<comment type="catalytic activity">
    <reaction evidence="1 7">
        <text>a myo-inositol phosphate + H2O = myo-inositol + phosphate</text>
        <dbReference type="Rhea" id="RHEA:24056"/>
        <dbReference type="ChEBI" id="CHEBI:15377"/>
        <dbReference type="ChEBI" id="CHEBI:17268"/>
        <dbReference type="ChEBI" id="CHEBI:43474"/>
        <dbReference type="ChEBI" id="CHEBI:84139"/>
        <dbReference type="EC" id="3.1.3.25"/>
    </reaction>
</comment>
<feature type="binding site" evidence="6">
    <location>
        <position position="70"/>
    </location>
    <ligand>
        <name>Mg(2+)</name>
        <dbReference type="ChEBI" id="CHEBI:18420"/>
        <label>1</label>
        <note>catalytic</note>
    </ligand>
</feature>
<dbReference type="EMBL" id="PFGC01000012">
    <property type="protein sequence ID" value="PIW37298.1"/>
    <property type="molecule type" value="Genomic_DNA"/>
</dbReference>
<dbReference type="GO" id="GO:0006020">
    <property type="term" value="P:inositol metabolic process"/>
    <property type="evidence" value="ECO:0007669"/>
    <property type="project" value="TreeGrafter"/>
</dbReference>
<evidence type="ECO:0000256" key="1">
    <source>
        <dbReference type="ARBA" id="ARBA00001033"/>
    </source>
</evidence>
<dbReference type="PANTHER" id="PTHR20854:SF4">
    <property type="entry name" value="INOSITOL-1-MONOPHOSPHATASE-RELATED"/>
    <property type="match status" value="1"/>
</dbReference>
<dbReference type="PRINTS" id="PR00377">
    <property type="entry name" value="IMPHPHTASES"/>
</dbReference>
<dbReference type="SUPFAM" id="SSF56655">
    <property type="entry name" value="Carbohydrate phosphatase"/>
    <property type="match status" value="1"/>
</dbReference>
<evidence type="ECO:0000313" key="8">
    <source>
        <dbReference type="EMBL" id="PIW37298.1"/>
    </source>
</evidence>
<dbReference type="GO" id="GO:0008934">
    <property type="term" value="F:inositol monophosphate 1-phosphatase activity"/>
    <property type="evidence" value="ECO:0007669"/>
    <property type="project" value="InterPro"/>
</dbReference>
<dbReference type="InterPro" id="IPR020583">
    <property type="entry name" value="Inositol_monoP_metal-BS"/>
</dbReference>
<feature type="binding site" evidence="6">
    <location>
        <position position="88"/>
    </location>
    <ligand>
        <name>Mg(2+)</name>
        <dbReference type="ChEBI" id="CHEBI:18420"/>
        <label>1</label>
        <note>catalytic</note>
    </ligand>
</feature>
<feature type="binding site" evidence="6">
    <location>
        <position position="218"/>
    </location>
    <ligand>
        <name>Mg(2+)</name>
        <dbReference type="ChEBI" id="CHEBI:18420"/>
        <label>1</label>
        <note>catalytic</note>
    </ligand>
</feature>
<keyword evidence="3 6" id="KW-0479">Metal-binding</keyword>
<accession>A0A2M7H4Y6</accession>
<dbReference type="PANTHER" id="PTHR20854">
    <property type="entry name" value="INOSITOL MONOPHOSPHATASE"/>
    <property type="match status" value="1"/>
</dbReference>
<dbReference type="GO" id="GO:0007165">
    <property type="term" value="P:signal transduction"/>
    <property type="evidence" value="ECO:0007669"/>
    <property type="project" value="TreeGrafter"/>
</dbReference>
<dbReference type="FunFam" id="3.30.540.10:FF:000003">
    <property type="entry name" value="Inositol-1-monophosphatase"/>
    <property type="match status" value="1"/>
</dbReference>
<evidence type="ECO:0000256" key="6">
    <source>
        <dbReference type="PIRSR" id="PIRSR600760-2"/>
    </source>
</evidence>
<evidence type="ECO:0000313" key="9">
    <source>
        <dbReference type="Proteomes" id="UP000230292"/>
    </source>
</evidence>
<gene>
    <name evidence="8" type="ORF">COW24_00900</name>
</gene>
<feature type="binding site" evidence="6">
    <location>
        <position position="89"/>
    </location>
    <ligand>
        <name>Mg(2+)</name>
        <dbReference type="ChEBI" id="CHEBI:18420"/>
        <label>1</label>
        <note>catalytic</note>
    </ligand>
</feature>
<evidence type="ECO:0000256" key="4">
    <source>
        <dbReference type="ARBA" id="ARBA00022801"/>
    </source>
</evidence>
<comment type="similarity">
    <text evidence="7">Belongs to the inositol monophosphatase superfamily.</text>
</comment>
<dbReference type="Gene3D" id="3.30.540.10">
    <property type="entry name" value="Fructose-1,6-Bisphosphatase, subunit A, domain 1"/>
    <property type="match status" value="1"/>
</dbReference>
<feature type="binding site" evidence="6">
    <location>
        <position position="86"/>
    </location>
    <ligand>
        <name>Mg(2+)</name>
        <dbReference type="ChEBI" id="CHEBI:18420"/>
        <label>1</label>
        <note>catalytic</note>
    </ligand>
</feature>
<protein>
    <recommendedName>
        <fullName evidence="7">Inositol-1-monophosphatase</fullName>
        <ecNumber evidence="7">3.1.3.25</ecNumber>
    </recommendedName>
</protein>
<reference evidence="8 9" key="1">
    <citation type="submission" date="2017-09" db="EMBL/GenBank/DDBJ databases">
        <title>Depth-based differentiation of microbial function through sediment-hosted aquifers and enrichment of novel symbionts in the deep terrestrial subsurface.</title>
        <authorList>
            <person name="Probst A.J."/>
            <person name="Ladd B."/>
            <person name="Jarett J.K."/>
            <person name="Geller-Mcgrath D.E."/>
            <person name="Sieber C.M."/>
            <person name="Emerson J.B."/>
            <person name="Anantharaman K."/>
            <person name="Thomas B.C."/>
            <person name="Malmstrom R."/>
            <person name="Stieglmeier M."/>
            <person name="Klingl A."/>
            <person name="Woyke T."/>
            <person name="Ryan C.M."/>
            <person name="Banfield J.F."/>
        </authorList>
    </citation>
    <scope>NUCLEOTIDE SEQUENCE [LARGE SCALE GENOMIC DNA]</scope>
    <source>
        <strain evidence="8">CG15_BIG_FIL_POST_REV_8_21_14_020_45_12</strain>
    </source>
</reference>
<dbReference type="CDD" id="cd01639">
    <property type="entry name" value="IMPase"/>
    <property type="match status" value="1"/>
</dbReference>
<comment type="cofactor">
    <cofactor evidence="2 6 7">
        <name>Mg(2+)</name>
        <dbReference type="ChEBI" id="CHEBI:18420"/>
    </cofactor>
</comment>
<dbReference type="InterPro" id="IPR000760">
    <property type="entry name" value="Inositol_monophosphatase-like"/>
</dbReference>
<sequence length="265" mass="29495">MPKHKPRELTVALQAARAAETVVMKYWRSRNTEKTKSNWRDPVTQADLASDKIIRQILHRAFPTHNILSEEAAQDGSNSDWLWVIDPIDGTVNFTMGLPTFTVSIGLLHKGKPFLGVISAPALDELYIGVTGQGAWMHRKHEPQVRLATSKTTSLKQATFSMGFGYSDAQRQLFLKQFPTLLLKSRAARIHYSATFDLMNVARGGLDFYINTGISLWDYAAAWTIVQESGGQLLTTLGKPITMGDANIIAINGPIKRSLYSHIIK</sequence>
<evidence type="ECO:0000256" key="5">
    <source>
        <dbReference type="ARBA" id="ARBA00022842"/>
    </source>
</evidence>
<evidence type="ECO:0000256" key="7">
    <source>
        <dbReference type="RuleBase" id="RU364068"/>
    </source>
</evidence>
<proteinExistence type="inferred from homology"/>